<dbReference type="FunFam" id="3.40.50.1820:FF:000191">
    <property type="entry name" value="LIPaSe related"/>
    <property type="match status" value="1"/>
</dbReference>
<dbReference type="GO" id="GO:0016042">
    <property type="term" value="P:lipid catabolic process"/>
    <property type="evidence" value="ECO:0007669"/>
    <property type="project" value="InterPro"/>
</dbReference>
<dbReference type="Pfam" id="PF01674">
    <property type="entry name" value="Lipase_2"/>
    <property type="match status" value="1"/>
</dbReference>
<dbReference type="PANTHER" id="PTHR32015:SF9">
    <property type="entry name" value="LIPASE RELATED-RELATED"/>
    <property type="match status" value="1"/>
</dbReference>
<name>A0AAD4ND98_9BILA</name>
<feature type="compositionally biased region" description="Basic and acidic residues" evidence="1">
    <location>
        <begin position="137"/>
        <end position="150"/>
    </location>
</feature>
<proteinExistence type="predicted"/>
<dbReference type="PANTHER" id="PTHR32015">
    <property type="entry name" value="FASTING INDUCED LIPASE"/>
    <property type="match status" value="1"/>
</dbReference>
<dbReference type="InterPro" id="IPR002918">
    <property type="entry name" value="Lipase_EstA/Esterase_EstB"/>
</dbReference>
<comment type="caution">
    <text evidence="2">The sequence shown here is derived from an EMBL/GenBank/DDBJ whole genome shotgun (WGS) entry which is preliminary data.</text>
</comment>
<reference evidence="2" key="1">
    <citation type="submission" date="2022-01" db="EMBL/GenBank/DDBJ databases">
        <title>Genome Sequence Resource for Two Populations of Ditylenchus destructor, the Migratory Endoparasitic Phytonematode.</title>
        <authorList>
            <person name="Zhang H."/>
            <person name="Lin R."/>
            <person name="Xie B."/>
        </authorList>
    </citation>
    <scope>NUCLEOTIDE SEQUENCE</scope>
    <source>
        <strain evidence="2">BazhouSP</strain>
    </source>
</reference>
<feature type="region of interest" description="Disordered" evidence="1">
    <location>
        <begin position="130"/>
        <end position="150"/>
    </location>
</feature>
<dbReference type="InterPro" id="IPR029058">
    <property type="entry name" value="AB_hydrolase_fold"/>
</dbReference>
<dbReference type="EMBL" id="JAKKPZ010000006">
    <property type="protein sequence ID" value="KAI1720406.1"/>
    <property type="molecule type" value="Genomic_DNA"/>
</dbReference>
<gene>
    <name evidence="2" type="ORF">DdX_05795</name>
</gene>
<protein>
    <submittedName>
        <fullName evidence="2">Lipase (Class 2) domain-containing protein</fullName>
    </submittedName>
</protein>
<dbReference type="AlphaFoldDB" id="A0AAD4ND98"/>
<evidence type="ECO:0000313" key="2">
    <source>
        <dbReference type="EMBL" id="KAI1720406.1"/>
    </source>
</evidence>
<accession>A0AAD4ND98</accession>
<dbReference type="Gene3D" id="3.40.50.1820">
    <property type="entry name" value="alpha/beta hydrolase"/>
    <property type="match status" value="1"/>
</dbReference>
<keyword evidence="3" id="KW-1185">Reference proteome</keyword>
<evidence type="ECO:0000313" key="3">
    <source>
        <dbReference type="Proteomes" id="UP001201812"/>
    </source>
</evidence>
<evidence type="ECO:0000256" key="1">
    <source>
        <dbReference type="SAM" id="MobiDB-lite"/>
    </source>
</evidence>
<organism evidence="2 3">
    <name type="scientific">Ditylenchus destructor</name>
    <dbReference type="NCBI Taxonomy" id="166010"/>
    <lineage>
        <taxon>Eukaryota</taxon>
        <taxon>Metazoa</taxon>
        <taxon>Ecdysozoa</taxon>
        <taxon>Nematoda</taxon>
        <taxon>Chromadorea</taxon>
        <taxon>Rhabditida</taxon>
        <taxon>Tylenchina</taxon>
        <taxon>Tylenchomorpha</taxon>
        <taxon>Sphaerularioidea</taxon>
        <taxon>Anguinidae</taxon>
        <taxon>Anguininae</taxon>
        <taxon>Ditylenchus</taxon>
    </lineage>
</organism>
<dbReference type="Proteomes" id="UP001201812">
    <property type="component" value="Unassembled WGS sequence"/>
</dbReference>
<dbReference type="SUPFAM" id="SSF53474">
    <property type="entry name" value="alpha/beta-Hydrolases"/>
    <property type="match status" value="1"/>
</dbReference>
<dbReference type="GO" id="GO:0016298">
    <property type="term" value="F:lipase activity"/>
    <property type="evidence" value="ECO:0007669"/>
    <property type="project" value="TreeGrafter"/>
</dbReference>
<sequence length="470" mass="52251">MGNIISFVIQLETRNVGVCRPEAAFSSGETWPEGRGGNNRILLTAESTRMATGKLSHQFSKLSLPLTQSLKLDHKFALNWPWITIFKKIHIYTELNFLPKTLKNMSYSTLLSLMLTFGTILWLSQASPARNAGNDVNESKVAESKKTSKERIKGPLTEHFMQWLEKNGYADYDFAYTHMGSQASFGGKTSHSHKINQHPVIFIHGNSDGALDLNLNDAVESNPTTEGWSTSIAYFLQNGYTSSELYAITYGDRQPKNSGHRSMDCDTVIRLRRFVEAVLQYTNASHVDIISHSMGVSLARRIIKGGNMNDGFNECYIGTPIHNKIHTFIGIAGANYGMCLCADEKMANSLPACGKTNGFWAGTCTPINDMLTDCLSPIPTSSLACGTGHQYSQFLQNLNNDSTKEAKVIVSMWSDGDTILGKSNFAWGRMTSIIPNSDRMAMYSGYDHYEVKSKTAKDQFMMVTASHFRR</sequence>